<protein>
    <submittedName>
        <fullName evidence="2">Uncharacterized protein</fullName>
    </submittedName>
</protein>
<sequence length="85" mass="10034">MEYCQLLCAGPTPRKQEITEEEGSARKIRTETLKSLKKRKDLPGEGRPNGQKKRSRQEYRDGKQYHIRLQTRALQSPELMWSLFE</sequence>
<evidence type="ECO:0000313" key="3">
    <source>
        <dbReference type="Proteomes" id="UP001372834"/>
    </source>
</evidence>
<feature type="compositionally biased region" description="Basic and acidic residues" evidence="1">
    <location>
        <begin position="14"/>
        <end position="34"/>
    </location>
</feature>
<accession>A0AAN8PHN6</accession>
<dbReference type="EMBL" id="JAWJWE010000007">
    <property type="protein sequence ID" value="KAK6632750.1"/>
    <property type="molecule type" value="Genomic_DNA"/>
</dbReference>
<comment type="caution">
    <text evidence="2">The sequence shown here is derived from an EMBL/GenBank/DDBJ whole genome shotgun (WGS) entry which is preliminary data.</text>
</comment>
<proteinExistence type="predicted"/>
<evidence type="ECO:0000313" key="2">
    <source>
        <dbReference type="EMBL" id="KAK6632750.1"/>
    </source>
</evidence>
<reference evidence="2 3" key="1">
    <citation type="submission" date="2023-10" db="EMBL/GenBank/DDBJ databases">
        <title>Genomes of two closely related lineages of the louse Polyplax serrata with different host specificities.</title>
        <authorList>
            <person name="Martinu J."/>
            <person name="Tarabai H."/>
            <person name="Stefka J."/>
            <person name="Hypsa V."/>
        </authorList>
    </citation>
    <scope>NUCLEOTIDE SEQUENCE [LARGE SCALE GENOMIC DNA]</scope>
    <source>
        <strain evidence="2">HR10_N</strain>
    </source>
</reference>
<name>A0AAN8PHN6_POLSC</name>
<gene>
    <name evidence="2" type="ORF">RUM43_013520</name>
</gene>
<dbReference type="Proteomes" id="UP001372834">
    <property type="component" value="Unassembled WGS sequence"/>
</dbReference>
<evidence type="ECO:0000256" key="1">
    <source>
        <dbReference type="SAM" id="MobiDB-lite"/>
    </source>
</evidence>
<feature type="region of interest" description="Disordered" evidence="1">
    <location>
        <begin position="14"/>
        <end position="63"/>
    </location>
</feature>
<dbReference type="AlphaFoldDB" id="A0AAN8PHN6"/>
<organism evidence="2 3">
    <name type="scientific">Polyplax serrata</name>
    <name type="common">Common mouse louse</name>
    <dbReference type="NCBI Taxonomy" id="468196"/>
    <lineage>
        <taxon>Eukaryota</taxon>
        <taxon>Metazoa</taxon>
        <taxon>Ecdysozoa</taxon>
        <taxon>Arthropoda</taxon>
        <taxon>Hexapoda</taxon>
        <taxon>Insecta</taxon>
        <taxon>Pterygota</taxon>
        <taxon>Neoptera</taxon>
        <taxon>Paraneoptera</taxon>
        <taxon>Psocodea</taxon>
        <taxon>Troctomorpha</taxon>
        <taxon>Phthiraptera</taxon>
        <taxon>Anoplura</taxon>
        <taxon>Polyplacidae</taxon>
        <taxon>Polyplax</taxon>
    </lineage>
</organism>